<accession>A0A3P7KVN3</accession>
<proteinExistence type="predicted"/>
<evidence type="ECO:0000313" key="2">
    <source>
        <dbReference type="Proteomes" id="UP000271087"/>
    </source>
</evidence>
<reference evidence="1 2" key="1">
    <citation type="submission" date="2018-08" db="EMBL/GenBank/DDBJ databases">
        <authorList>
            <person name="Laetsch R D."/>
            <person name="Stevens L."/>
            <person name="Kumar S."/>
            <person name="Blaxter L. M."/>
        </authorList>
    </citation>
    <scope>NUCLEOTIDE SEQUENCE [LARGE SCALE GENOMIC DNA]</scope>
</reference>
<dbReference type="EMBL" id="UYRW01016526">
    <property type="protein sequence ID" value="VDN03307.1"/>
    <property type="molecule type" value="Genomic_DNA"/>
</dbReference>
<evidence type="ECO:0000313" key="1">
    <source>
        <dbReference type="EMBL" id="VDN03307.1"/>
    </source>
</evidence>
<dbReference type="Proteomes" id="UP000271087">
    <property type="component" value="Unassembled WGS sequence"/>
</dbReference>
<protein>
    <submittedName>
        <fullName evidence="1">Uncharacterized protein</fullName>
    </submittedName>
</protein>
<keyword evidence="2" id="KW-1185">Reference proteome</keyword>
<organism evidence="1 2">
    <name type="scientific">Onchocerca ochengi</name>
    <name type="common">Filarial nematode worm</name>
    <dbReference type="NCBI Taxonomy" id="42157"/>
    <lineage>
        <taxon>Eukaryota</taxon>
        <taxon>Metazoa</taxon>
        <taxon>Ecdysozoa</taxon>
        <taxon>Nematoda</taxon>
        <taxon>Chromadorea</taxon>
        <taxon>Rhabditida</taxon>
        <taxon>Spirurina</taxon>
        <taxon>Spiruromorpha</taxon>
        <taxon>Filarioidea</taxon>
        <taxon>Onchocercidae</taxon>
        <taxon>Onchocerca</taxon>
    </lineage>
</organism>
<sequence length="15" mass="1698">MLLMLWTSLLYAADG</sequence>
<feature type="non-terminal residue" evidence="1">
    <location>
        <position position="15"/>
    </location>
</feature>
<gene>
    <name evidence="1" type="ORF">NOO_LOCUS13584</name>
</gene>
<name>A0A3P7KVN3_ONCOC</name>